<dbReference type="GO" id="GO:0005524">
    <property type="term" value="F:ATP binding"/>
    <property type="evidence" value="ECO:0007669"/>
    <property type="project" value="UniProtKB-KW"/>
</dbReference>
<reference evidence="8 9" key="1">
    <citation type="submission" date="2014-02" db="EMBL/GenBank/DDBJ databases">
        <title>Vibrio fortis Dalian14 Genome Sequencing.</title>
        <authorList>
            <person name="Wang Y."/>
            <person name="Song L."/>
            <person name="Liu G."/>
            <person name="Ding J."/>
        </authorList>
    </citation>
    <scope>NUCLEOTIDE SEQUENCE [LARGE SCALE GENOMIC DNA]</scope>
    <source>
        <strain evidence="8 9">Dalian14</strain>
    </source>
</reference>
<dbReference type="SMART" id="SM00382">
    <property type="entry name" value="AAA"/>
    <property type="match status" value="1"/>
</dbReference>
<protein>
    <submittedName>
        <fullName evidence="8">Hemin ABC transporter ATP-binding protein</fullName>
    </submittedName>
</protein>
<dbReference type="STRING" id="212667.VFDL14_17495"/>
<comment type="similarity">
    <text evidence="1">Belongs to the ABC transporter superfamily.</text>
</comment>
<feature type="domain" description="ABC transporter" evidence="7">
    <location>
        <begin position="6"/>
        <end position="242"/>
    </location>
</feature>
<sequence>MHSPALKASDIHVKFGSKVILDNVSLEIEAGKVTTLLGPNGAGKSTLLKALCQEIESQGHINYFGRDRALWSPSTLAKHLAMLPQHSTLTFPFLANEVVELGGIPLQESNRALNKIAQEKMDTADVSHLADRLYPSLSGGEKQRVHLARVLTQLHHSGDQCVLMLDEPTSALDLAHQHNTLKIARKMADEQNAAVIVVLHDLNLAAQYSDRLVVLKGGQLVCDGTPWEALKPEMIEDVYGYRSIVEKHPTMSFPQVHPAG</sequence>
<dbReference type="PANTHER" id="PTHR42794">
    <property type="entry name" value="HEMIN IMPORT ATP-BINDING PROTEIN HMUV"/>
    <property type="match status" value="1"/>
</dbReference>
<evidence type="ECO:0000256" key="4">
    <source>
        <dbReference type="ARBA" id="ARBA00022840"/>
    </source>
</evidence>
<keyword evidence="3" id="KW-0547">Nucleotide-binding</keyword>
<dbReference type="InterPro" id="IPR027417">
    <property type="entry name" value="P-loop_NTPase"/>
</dbReference>
<dbReference type="RefSeq" id="WP_032550452.1">
    <property type="nucleotide sequence ID" value="NZ_JFFR01000012.1"/>
</dbReference>
<evidence type="ECO:0000256" key="3">
    <source>
        <dbReference type="ARBA" id="ARBA00022741"/>
    </source>
</evidence>
<dbReference type="PANTHER" id="PTHR42794:SF1">
    <property type="entry name" value="HEMIN IMPORT ATP-BINDING PROTEIN HMUV"/>
    <property type="match status" value="1"/>
</dbReference>
<dbReference type="EMBL" id="JFFR01000012">
    <property type="protein sequence ID" value="KDN29048.1"/>
    <property type="molecule type" value="Genomic_DNA"/>
</dbReference>
<accession>A0A066UXS1</accession>
<organism evidence="8 9">
    <name type="scientific">Vibrio fortis</name>
    <dbReference type="NCBI Taxonomy" id="212667"/>
    <lineage>
        <taxon>Bacteria</taxon>
        <taxon>Pseudomonadati</taxon>
        <taxon>Pseudomonadota</taxon>
        <taxon>Gammaproteobacteria</taxon>
        <taxon>Vibrionales</taxon>
        <taxon>Vibrionaceae</taxon>
        <taxon>Vibrio</taxon>
    </lineage>
</organism>
<dbReference type="CDD" id="cd03214">
    <property type="entry name" value="ABC_Iron-Siderophores_B12_Hemin"/>
    <property type="match status" value="1"/>
</dbReference>
<evidence type="ECO:0000256" key="5">
    <source>
        <dbReference type="ARBA" id="ARBA00022967"/>
    </source>
</evidence>
<evidence type="ECO:0000256" key="1">
    <source>
        <dbReference type="ARBA" id="ARBA00005417"/>
    </source>
</evidence>
<dbReference type="NCBIfam" id="NF010068">
    <property type="entry name" value="PRK13548.1"/>
    <property type="match status" value="1"/>
</dbReference>
<keyword evidence="5" id="KW-1278">Translocase</keyword>
<keyword evidence="2" id="KW-0813">Transport</keyword>
<dbReference type="Proteomes" id="UP000027219">
    <property type="component" value="Unassembled WGS sequence"/>
</dbReference>
<dbReference type="PROSITE" id="PS50893">
    <property type="entry name" value="ABC_TRANSPORTER_2"/>
    <property type="match status" value="1"/>
</dbReference>
<name>A0A066UXS1_9VIBR</name>
<dbReference type="Gene3D" id="3.40.50.300">
    <property type="entry name" value="P-loop containing nucleotide triphosphate hydrolases"/>
    <property type="match status" value="1"/>
</dbReference>
<dbReference type="GO" id="GO:0016887">
    <property type="term" value="F:ATP hydrolysis activity"/>
    <property type="evidence" value="ECO:0007669"/>
    <property type="project" value="InterPro"/>
</dbReference>
<dbReference type="InterPro" id="IPR003593">
    <property type="entry name" value="AAA+_ATPase"/>
</dbReference>
<comment type="function">
    <text evidence="6">Part of the ABC transporter complex HmuTUV involved in hemin import. Responsible for energy coupling to the transport system.</text>
</comment>
<keyword evidence="9" id="KW-1185">Reference proteome</keyword>
<evidence type="ECO:0000256" key="6">
    <source>
        <dbReference type="ARBA" id="ARBA00037066"/>
    </source>
</evidence>
<comment type="caution">
    <text evidence="8">The sequence shown here is derived from an EMBL/GenBank/DDBJ whole genome shotgun (WGS) entry which is preliminary data.</text>
</comment>
<keyword evidence="4 8" id="KW-0067">ATP-binding</keyword>
<dbReference type="OrthoDB" id="5292475at2"/>
<dbReference type="Pfam" id="PF00005">
    <property type="entry name" value="ABC_tran"/>
    <property type="match status" value="1"/>
</dbReference>
<evidence type="ECO:0000313" key="8">
    <source>
        <dbReference type="EMBL" id="KDN29048.1"/>
    </source>
</evidence>
<dbReference type="FunFam" id="3.40.50.300:FF:000134">
    <property type="entry name" value="Iron-enterobactin ABC transporter ATP-binding protein"/>
    <property type="match status" value="1"/>
</dbReference>
<evidence type="ECO:0000259" key="7">
    <source>
        <dbReference type="PROSITE" id="PS50893"/>
    </source>
</evidence>
<dbReference type="InterPro" id="IPR003439">
    <property type="entry name" value="ABC_transporter-like_ATP-bd"/>
</dbReference>
<dbReference type="SUPFAM" id="SSF52540">
    <property type="entry name" value="P-loop containing nucleoside triphosphate hydrolases"/>
    <property type="match status" value="1"/>
</dbReference>
<evidence type="ECO:0000256" key="2">
    <source>
        <dbReference type="ARBA" id="ARBA00022448"/>
    </source>
</evidence>
<dbReference type="AlphaFoldDB" id="A0A066UXS1"/>
<gene>
    <name evidence="8" type="ORF">VFDL14_17495</name>
</gene>
<evidence type="ECO:0000313" key="9">
    <source>
        <dbReference type="Proteomes" id="UP000027219"/>
    </source>
</evidence>
<proteinExistence type="inferred from homology"/>